<gene>
    <name evidence="9" type="ORF">CLODIP_2_CD05489</name>
</gene>
<comment type="pathway">
    <text evidence="2">Glycolipid biosynthesis; glycosylphosphatidylinositol-anchor biosynthesis.</text>
</comment>
<evidence type="ECO:0000256" key="7">
    <source>
        <dbReference type="ARBA" id="ARBA00023136"/>
    </source>
</evidence>
<dbReference type="PANTHER" id="PTHR12982:SF0">
    <property type="entry name" value="PHOSPHATIDYLINOSITOL N-ACETYLGLUCOSAMINYLTRANSFERASE SUBUNIT C"/>
    <property type="match status" value="1"/>
</dbReference>
<keyword evidence="10" id="KW-1185">Reference proteome</keyword>
<comment type="subcellular location">
    <subcellularLocation>
        <location evidence="1">Membrane</location>
        <topology evidence="1">Multi-pass membrane protein</topology>
    </subcellularLocation>
</comment>
<keyword evidence="6 8" id="KW-1133">Transmembrane helix</keyword>
<dbReference type="Proteomes" id="UP000494165">
    <property type="component" value="Unassembled WGS sequence"/>
</dbReference>
<evidence type="ECO:0000256" key="6">
    <source>
        <dbReference type="ARBA" id="ARBA00022989"/>
    </source>
</evidence>
<organism evidence="9 10">
    <name type="scientific">Cloeon dipterum</name>
    <dbReference type="NCBI Taxonomy" id="197152"/>
    <lineage>
        <taxon>Eukaryota</taxon>
        <taxon>Metazoa</taxon>
        <taxon>Ecdysozoa</taxon>
        <taxon>Arthropoda</taxon>
        <taxon>Hexapoda</taxon>
        <taxon>Insecta</taxon>
        <taxon>Pterygota</taxon>
        <taxon>Palaeoptera</taxon>
        <taxon>Ephemeroptera</taxon>
        <taxon>Pisciforma</taxon>
        <taxon>Baetidae</taxon>
        <taxon>Cloeon</taxon>
    </lineage>
</organism>
<dbReference type="Pfam" id="PF06432">
    <property type="entry name" value="GPI2"/>
    <property type="match status" value="1"/>
</dbReference>
<keyword evidence="4" id="KW-0337">GPI-anchor biosynthesis</keyword>
<evidence type="ECO:0000313" key="10">
    <source>
        <dbReference type="Proteomes" id="UP000494165"/>
    </source>
</evidence>
<dbReference type="OrthoDB" id="196709at2759"/>
<dbReference type="GO" id="GO:0000506">
    <property type="term" value="C:glycosylphosphatidylinositol-N-acetylglucosaminyltransferase (GPI-GnT) complex"/>
    <property type="evidence" value="ECO:0007669"/>
    <property type="project" value="TreeGrafter"/>
</dbReference>
<evidence type="ECO:0000256" key="1">
    <source>
        <dbReference type="ARBA" id="ARBA00004141"/>
    </source>
</evidence>
<dbReference type="PANTHER" id="PTHR12982">
    <property type="entry name" value="PHOSPHATIDYLINOSITOL GLYCAN, CLASS C"/>
    <property type="match status" value="1"/>
</dbReference>
<feature type="transmembrane region" description="Helical" evidence="8">
    <location>
        <begin position="238"/>
        <end position="256"/>
    </location>
</feature>
<reference evidence="9 10" key="1">
    <citation type="submission" date="2020-04" db="EMBL/GenBank/DDBJ databases">
        <authorList>
            <person name="Alioto T."/>
            <person name="Alioto T."/>
            <person name="Gomez Garrido J."/>
        </authorList>
    </citation>
    <scope>NUCLEOTIDE SEQUENCE [LARGE SCALE GENOMIC DNA]</scope>
</reference>
<dbReference type="InterPro" id="IPR009450">
    <property type="entry name" value="Plno_GlcNAc_GPI2"/>
</dbReference>
<evidence type="ECO:0000256" key="4">
    <source>
        <dbReference type="ARBA" id="ARBA00022502"/>
    </source>
</evidence>
<sequence>MARPCQPRSPLWRKVLYENQGFPDNYTDTTFLYELKKNVNLRILKFSDAVSGARLLSREISVVALVGEVFVALHDHLTDPLLLLLCCSFLTLVGYVIYVTKYKYRSIFLDVVLVCSYIVIVTLMSPILKTLTKTISTDTIYLTSVLMMLGHLMFYDYDSFSTTVSKALSFNSALFGSLCLASRLNSDFDVFVLLTVAVSCFALLPPLMTEFGRSNTVASFFDLTALTGTYFISQTAFLFYLAELLTLNLSIPYLIVRWQKYKENISGPWDEAKPSIGRVEKKRR</sequence>
<keyword evidence="5 8" id="KW-0812">Transmembrane</keyword>
<dbReference type="AlphaFoldDB" id="A0A8S1CDR6"/>
<name>A0A8S1CDR6_9INSE</name>
<accession>A0A8S1CDR6</accession>
<comment type="similarity">
    <text evidence="3">Belongs to the PIGC family.</text>
</comment>
<keyword evidence="7 8" id="KW-0472">Membrane</keyword>
<evidence type="ECO:0000256" key="5">
    <source>
        <dbReference type="ARBA" id="ARBA00022692"/>
    </source>
</evidence>
<proteinExistence type="inferred from homology"/>
<dbReference type="PIRSF" id="PIRSF016104">
    <property type="entry name" value="GPI2"/>
    <property type="match status" value="1"/>
</dbReference>
<feature type="transmembrane region" description="Helical" evidence="8">
    <location>
        <begin position="190"/>
        <end position="208"/>
    </location>
</feature>
<evidence type="ECO:0000256" key="8">
    <source>
        <dbReference type="SAM" id="Phobius"/>
    </source>
</evidence>
<evidence type="ECO:0008006" key="11">
    <source>
        <dbReference type="Google" id="ProtNLM"/>
    </source>
</evidence>
<protein>
    <recommendedName>
        <fullName evidence="11">Phosphatidylinositol N-acetylglucosaminyltransferase subunit C</fullName>
    </recommendedName>
</protein>
<evidence type="ECO:0000256" key="3">
    <source>
        <dbReference type="ARBA" id="ARBA00008321"/>
    </source>
</evidence>
<evidence type="ECO:0000256" key="2">
    <source>
        <dbReference type="ARBA" id="ARBA00004687"/>
    </source>
</evidence>
<feature type="transmembrane region" description="Helical" evidence="8">
    <location>
        <begin position="139"/>
        <end position="155"/>
    </location>
</feature>
<dbReference type="EMBL" id="CADEPI010000021">
    <property type="protein sequence ID" value="CAB3365518.1"/>
    <property type="molecule type" value="Genomic_DNA"/>
</dbReference>
<evidence type="ECO:0000313" key="9">
    <source>
        <dbReference type="EMBL" id="CAB3365518.1"/>
    </source>
</evidence>
<comment type="caution">
    <text evidence="9">The sequence shown here is derived from an EMBL/GenBank/DDBJ whole genome shotgun (WGS) entry which is preliminary data.</text>
</comment>
<feature type="transmembrane region" description="Helical" evidence="8">
    <location>
        <begin position="80"/>
        <end position="100"/>
    </location>
</feature>
<feature type="transmembrane region" description="Helical" evidence="8">
    <location>
        <begin position="107"/>
        <end position="127"/>
    </location>
</feature>
<dbReference type="GO" id="GO:0006506">
    <property type="term" value="P:GPI anchor biosynthetic process"/>
    <property type="evidence" value="ECO:0007669"/>
    <property type="project" value="UniProtKB-KW"/>
</dbReference>